<protein>
    <submittedName>
        <fullName evidence="2">Uncharacterized protein</fullName>
    </submittedName>
</protein>
<keyword evidence="1" id="KW-0732">Signal</keyword>
<organism evidence="2 3">
    <name type="scientific">Leptosia nina</name>
    <dbReference type="NCBI Taxonomy" id="320188"/>
    <lineage>
        <taxon>Eukaryota</taxon>
        <taxon>Metazoa</taxon>
        <taxon>Ecdysozoa</taxon>
        <taxon>Arthropoda</taxon>
        <taxon>Hexapoda</taxon>
        <taxon>Insecta</taxon>
        <taxon>Pterygota</taxon>
        <taxon>Neoptera</taxon>
        <taxon>Endopterygota</taxon>
        <taxon>Lepidoptera</taxon>
        <taxon>Glossata</taxon>
        <taxon>Ditrysia</taxon>
        <taxon>Papilionoidea</taxon>
        <taxon>Pieridae</taxon>
        <taxon>Pierinae</taxon>
        <taxon>Leptosia</taxon>
    </lineage>
</organism>
<accession>A0AAV1JKL3</accession>
<proteinExistence type="predicted"/>
<evidence type="ECO:0000313" key="3">
    <source>
        <dbReference type="Proteomes" id="UP001497472"/>
    </source>
</evidence>
<name>A0AAV1JKL3_9NEOP</name>
<sequence length="323" mass="36511">MWSIIRNLCLLTPVLSIHIFSGLQNRYNTIFKPESIIFRSNSTITKLLVPADGASYADHTEIPSIFFTVKDRHLEGEHCIYVLEGLAAYEILEGGRDSTSDYGLDKTVYFGARDGVYKYDPESLSAKKYGTFRDDIIQIQKANGSDDIYFLTSQHKLFKLGDNGTSRTKISGVVCAIEFVLDTSNNIYYLACEDRLPRIVKNDGSLQSFLSSVTEDFQDVKLIRPAFIMENCVPFFGDGNLYMLYSNGTTEKKEFRVKEKPTAFSIDAALYLVAAVEGKIYEFNVMEVLLRSMFGVSLPWPTDLTKIVMSVMDTTRDGFYLNN</sequence>
<keyword evidence="3" id="KW-1185">Reference proteome</keyword>
<dbReference type="Proteomes" id="UP001497472">
    <property type="component" value="Unassembled WGS sequence"/>
</dbReference>
<evidence type="ECO:0000313" key="2">
    <source>
        <dbReference type="EMBL" id="CAK1549126.1"/>
    </source>
</evidence>
<dbReference type="AlphaFoldDB" id="A0AAV1JKL3"/>
<gene>
    <name evidence="2" type="ORF">LNINA_LOCUS8456</name>
</gene>
<evidence type="ECO:0000256" key="1">
    <source>
        <dbReference type="SAM" id="SignalP"/>
    </source>
</evidence>
<dbReference type="EMBL" id="CAVLEF010000011">
    <property type="protein sequence ID" value="CAK1549126.1"/>
    <property type="molecule type" value="Genomic_DNA"/>
</dbReference>
<reference evidence="2 3" key="1">
    <citation type="submission" date="2023-11" db="EMBL/GenBank/DDBJ databases">
        <authorList>
            <person name="Okamura Y."/>
        </authorList>
    </citation>
    <scope>NUCLEOTIDE SEQUENCE [LARGE SCALE GENOMIC DNA]</scope>
</reference>
<feature type="chain" id="PRO_5043684865" evidence="1">
    <location>
        <begin position="17"/>
        <end position="323"/>
    </location>
</feature>
<feature type="signal peptide" evidence="1">
    <location>
        <begin position="1"/>
        <end position="16"/>
    </location>
</feature>
<comment type="caution">
    <text evidence="2">The sequence shown here is derived from an EMBL/GenBank/DDBJ whole genome shotgun (WGS) entry which is preliminary data.</text>
</comment>